<dbReference type="Pfam" id="PF17641">
    <property type="entry name" value="ASPRs"/>
    <property type="match status" value="1"/>
</dbReference>
<keyword evidence="1" id="KW-0732">Signal</keyword>
<evidence type="ECO:0000256" key="1">
    <source>
        <dbReference type="SAM" id="SignalP"/>
    </source>
</evidence>
<evidence type="ECO:0000313" key="2">
    <source>
        <dbReference type="EMBL" id="RCN52996.1"/>
    </source>
</evidence>
<dbReference type="AlphaFoldDB" id="A0A368H8W7"/>
<proteinExistence type="predicted"/>
<protein>
    <recommendedName>
        <fullName evidence="4">SCP domain-containing protein</fullName>
    </recommendedName>
</protein>
<evidence type="ECO:0008006" key="4">
    <source>
        <dbReference type="Google" id="ProtNLM"/>
    </source>
</evidence>
<feature type="chain" id="PRO_5016834305" description="SCP domain-containing protein" evidence="1">
    <location>
        <begin position="17"/>
        <end position="141"/>
    </location>
</feature>
<keyword evidence="3" id="KW-1185">Reference proteome</keyword>
<dbReference type="EMBL" id="JOJR01000004">
    <property type="protein sequence ID" value="RCN52996.1"/>
    <property type="molecule type" value="Genomic_DNA"/>
</dbReference>
<reference evidence="2 3" key="1">
    <citation type="submission" date="2014-10" db="EMBL/GenBank/DDBJ databases">
        <title>Draft genome of the hookworm Ancylostoma caninum.</title>
        <authorList>
            <person name="Mitreva M."/>
        </authorList>
    </citation>
    <scope>NUCLEOTIDE SEQUENCE [LARGE SCALE GENOMIC DNA]</scope>
    <source>
        <strain evidence="2 3">Baltimore</strain>
    </source>
</reference>
<name>A0A368H8W7_ANCCA</name>
<evidence type="ECO:0000313" key="3">
    <source>
        <dbReference type="Proteomes" id="UP000252519"/>
    </source>
</evidence>
<dbReference type="InterPro" id="IPR035109">
    <property type="entry name" value="ASPR"/>
</dbReference>
<comment type="caution">
    <text evidence="2">The sequence shown here is derived from an EMBL/GenBank/DDBJ whole genome shotgun (WGS) entry which is preliminary data.</text>
</comment>
<organism evidence="2 3">
    <name type="scientific">Ancylostoma caninum</name>
    <name type="common">Dog hookworm</name>
    <dbReference type="NCBI Taxonomy" id="29170"/>
    <lineage>
        <taxon>Eukaryota</taxon>
        <taxon>Metazoa</taxon>
        <taxon>Ecdysozoa</taxon>
        <taxon>Nematoda</taxon>
        <taxon>Chromadorea</taxon>
        <taxon>Rhabditida</taxon>
        <taxon>Rhabditina</taxon>
        <taxon>Rhabditomorpha</taxon>
        <taxon>Strongyloidea</taxon>
        <taxon>Ancylostomatidae</taxon>
        <taxon>Ancylostomatinae</taxon>
        <taxon>Ancylostoma</taxon>
    </lineage>
</organism>
<sequence length="141" mass="16228">MLTIFYLLPIAYAAEASKHVPECHTKGGVSGRNDNQRRLYNEIVAGTKRHDMKYDCGLENIARHIAIEGLRKVPEQYVLYSEGGRKAMNERQILDKVVAGWKSKRQLQKMGNKAEVGCYLWLTRSNWQPIQNLYRVACVFL</sequence>
<accession>A0A368H8W7</accession>
<gene>
    <name evidence="2" type="ORF">ANCCAN_00993</name>
</gene>
<dbReference type="Proteomes" id="UP000252519">
    <property type="component" value="Unassembled WGS sequence"/>
</dbReference>
<feature type="signal peptide" evidence="1">
    <location>
        <begin position="1"/>
        <end position="16"/>
    </location>
</feature>